<dbReference type="PANTHER" id="PTHR43778:SF2">
    <property type="entry name" value="PYRUVATE CARBOXYLASE, MITOCHONDRIAL"/>
    <property type="match status" value="1"/>
</dbReference>
<dbReference type="KEGG" id="sti:Sthe_2821"/>
<dbReference type="InterPro" id="IPR003379">
    <property type="entry name" value="Carboxylase_cons_dom"/>
</dbReference>
<feature type="region of interest" description="Disordered" evidence="1">
    <location>
        <begin position="494"/>
        <end position="522"/>
    </location>
</feature>
<dbReference type="Gene3D" id="3.20.20.70">
    <property type="entry name" value="Aldolase class I"/>
    <property type="match status" value="1"/>
</dbReference>
<dbReference type="SUPFAM" id="SSF89000">
    <property type="entry name" value="post-HMGL domain-like"/>
    <property type="match status" value="1"/>
</dbReference>
<dbReference type="InterPro" id="IPR013785">
    <property type="entry name" value="Aldolase_TIM"/>
</dbReference>
<reference evidence="3 4" key="2">
    <citation type="journal article" date="2010" name="Stand. Genomic Sci.">
        <title>Complete genome sequence of Desulfohalobium retbaense type strain (HR(100)).</title>
        <authorList>
            <person name="Spring S."/>
            <person name="Nolan M."/>
            <person name="Lapidus A."/>
            <person name="Glavina Del Rio T."/>
            <person name="Copeland A."/>
            <person name="Tice H."/>
            <person name="Cheng J.F."/>
            <person name="Lucas S."/>
            <person name="Land M."/>
            <person name="Chen F."/>
            <person name="Bruce D."/>
            <person name="Goodwin L."/>
            <person name="Pitluck S."/>
            <person name="Ivanova N."/>
            <person name="Mavromatis K."/>
            <person name="Mikhailova N."/>
            <person name="Pati A."/>
            <person name="Chen A."/>
            <person name="Palaniappan K."/>
            <person name="Hauser L."/>
            <person name="Chang Y.J."/>
            <person name="Jeffries C.D."/>
            <person name="Munk C."/>
            <person name="Kiss H."/>
            <person name="Chain P."/>
            <person name="Han C."/>
            <person name="Brettin T."/>
            <person name="Detter J.C."/>
            <person name="Schuler E."/>
            <person name="Goker M."/>
            <person name="Rohde M."/>
            <person name="Bristow J."/>
            <person name="Eisen J.A."/>
            <person name="Markowitz V."/>
            <person name="Hugenholtz P."/>
            <person name="Kyrpides N.C."/>
            <person name="Klenk H.P."/>
        </authorList>
    </citation>
    <scope>NUCLEOTIDE SEQUENCE [LARGE SCALE GENOMIC DNA]</scope>
    <source>
        <strain evidence="4">ATCC 49802 / DSM 20745 / S 6022</strain>
    </source>
</reference>
<protein>
    <submittedName>
        <fullName evidence="3">Pyruvate carboxylase</fullName>
        <ecNumber evidence="3">6.4.1.1</ecNumber>
    </submittedName>
</protein>
<evidence type="ECO:0000259" key="2">
    <source>
        <dbReference type="PROSITE" id="PS50991"/>
    </source>
</evidence>
<evidence type="ECO:0000313" key="3">
    <source>
        <dbReference type="EMBL" id="ACZ40234.1"/>
    </source>
</evidence>
<dbReference type="Pfam" id="PF00682">
    <property type="entry name" value="HMGL-like"/>
    <property type="match status" value="1"/>
</dbReference>
<accession>D1C8U1</accession>
<dbReference type="GO" id="GO:0004736">
    <property type="term" value="F:pyruvate carboxylase activity"/>
    <property type="evidence" value="ECO:0007669"/>
    <property type="project" value="UniProtKB-EC"/>
</dbReference>
<keyword evidence="4" id="KW-1185">Reference proteome</keyword>
<dbReference type="InterPro" id="IPR000891">
    <property type="entry name" value="PYR_CT"/>
</dbReference>
<sequence>MTSRIQLIDVTLRDGNQSLWSATGIDTETVLAVAPLLDQVGFKALDFTTSTHMAISVRYHQEDPFERIRLTSQLMPNTPLIFMTTGMRFITWEPAPRAIIRLAMQLVIKHGIRRIQIVEPMNNMPALLEAAKIAREEGAEQVVAGLVYSISPVHTDEFYVGCAAALAGATDLIDTVYIKDPSGLLTPERVETIVPAMRKALGSMPLEIHSHCNAGMAPLCYLRAAELGVETVHTAIPPLAEGTSLPSITRTVANLRELGFDVDIDLEPIERISQHLFELARRKGYRIGQPLEYDVAYYRHQVPGGMVTTLRRHLAEVGAEDRFDEVLEEIVRVRAELGYPIMVTPFSQLVATQALLNVQAGERYASAPDEVIKYVLGRFGDPPAPIDPEVRDRVLSMPRARELDVPLEEPTLEDLRRQIGPNLSDEELLLRWALPGEQVDAALSGKRTRPAQPVAGPYHPLKKLIAEVSKRTDITYFYLQKGDTRVILRRNKPAATGKGIVPDGHAEPASPPERAAGEGVRV</sequence>
<gene>
    <name evidence="3" type="ordered locus">Sthe_2821</name>
</gene>
<dbReference type="HOGENOM" id="CLU_000395_4_2_0"/>
<evidence type="ECO:0000313" key="4">
    <source>
        <dbReference type="Proteomes" id="UP000002027"/>
    </source>
</evidence>
<dbReference type="CDD" id="cd07937">
    <property type="entry name" value="DRE_TIM_PC_TC_5S"/>
    <property type="match status" value="1"/>
</dbReference>
<dbReference type="GO" id="GO:0005737">
    <property type="term" value="C:cytoplasm"/>
    <property type="evidence" value="ECO:0007669"/>
    <property type="project" value="TreeGrafter"/>
</dbReference>
<proteinExistence type="predicted"/>
<dbReference type="STRING" id="479434.Sthe_2821"/>
<dbReference type="PROSITE" id="PS50991">
    <property type="entry name" value="PYR_CT"/>
    <property type="match status" value="1"/>
</dbReference>
<evidence type="ECO:0000256" key="1">
    <source>
        <dbReference type="SAM" id="MobiDB-lite"/>
    </source>
</evidence>
<dbReference type="Pfam" id="PF02436">
    <property type="entry name" value="PYC_OADA"/>
    <property type="match status" value="1"/>
</dbReference>
<reference evidence="4" key="1">
    <citation type="submission" date="2009-11" db="EMBL/GenBank/DDBJ databases">
        <title>The complete chromosome 2 of Sphaerobacter thermophilus DSM 20745.</title>
        <authorList>
            <person name="Lucas S."/>
            <person name="Copeland A."/>
            <person name="Lapidus A."/>
            <person name="Glavina del Rio T."/>
            <person name="Dalin E."/>
            <person name="Tice H."/>
            <person name="Bruce D."/>
            <person name="Goodwin L."/>
            <person name="Pitluck S."/>
            <person name="Kyrpides N."/>
            <person name="Mavromatis K."/>
            <person name="Ivanova N."/>
            <person name="Mikhailova N."/>
            <person name="LaButti K.M."/>
            <person name="Clum A."/>
            <person name="Sun H.I."/>
            <person name="Brettin T."/>
            <person name="Detter J.C."/>
            <person name="Han C."/>
            <person name="Larimer F."/>
            <person name="Land M."/>
            <person name="Hauser L."/>
            <person name="Markowitz V."/>
            <person name="Cheng J.F."/>
            <person name="Hugenholtz P."/>
            <person name="Woyke T."/>
            <person name="Wu D."/>
            <person name="Steenblock K."/>
            <person name="Schneider S."/>
            <person name="Pukall R."/>
            <person name="Goeker M."/>
            <person name="Klenk H.P."/>
            <person name="Eisen J.A."/>
        </authorList>
    </citation>
    <scope>NUCLEOTIDE SEQUENCE [LARGE SCALE GENOMIC DNA]</scope>
    <source>
        <strain evidence="4">ATCC 49802 / DSM 20745 / S 6022</strain>
    </source>
</reference>
<dbReference type="PANTHER" id="PTHR43778">
    <property type="entry name" value="PYRUVATE CARBOXYLASE"/>
    <property type="match status" value="1"/>
</dbReference>
<dbReference type="GO" id="GO:0006094">
    <property type="term" value="P:gluconeogenesis"/>
    <property type="evidence" value="ECO:0007669"/>
    <property type="project" value="TreeGrafter"/>
</dbReference>
<dbReference type="AlphaFoldDB" id="D1C8U1"/>
<feature type="domain" description="Pyruvate carboxyltransferase" evidence="2">
    <location>
        <begin position="5"/>
        <end position="270"/>
    </location>
</feature>
<dbReference type="OrthoDB" id="9807469at2"/>
<keyword evidence="3" id="KW-0436">Ligase</keyword>
<dbReference type="InterPro" id="IPR055268">
    <property type="entry name" value="PCB-like"/>
</dbReference>
<name>D1C8U1_SPHTD</name>
<organism evidence="3 4">
    <name type="scientific">Sphaerobacter thermophilus (strain ATCC 49802 / DSM 20745 / KCCM 41009 / NCIMB 13125 / S 6022)</name>
    <dbReference type="NCBI Taxonomy" id="479434"/>
    <lineage>
        <taxon>Bacteria</taxon>
        <taxon>Pseudomonadati</taxon>
        <taxon>Thermomicrobiota</taxon>
        <taxon>Thermomicrobia</taxon>
        <taxon>Sphaerobacterales</taxon>
        <taxon>Sphaerobacterineae</taxon>
        <taxon>Sphaerobacteraceae</taxon>
        <taxon>Sphaerobacter</taxon>
    </lineage>
</organism>
<keyword evidence="3" id="KW-0670">Pyruvate</keyword>
<dbReference type="RefSeq" id="WP_012873270.1">
    <property type="nucleotide sequence ID" value="NC_013524.1"/>
</dbReference>
<dbReference type="InParanoid" id="D1C8U1"/>
<dbReference type="SUPFAM" id="SSF51569">
    <property type="entry name" value="Aldolase"/>
    <property type="match status" value="1"/>
</dbReference>
<dbReference type="EC" id="6.4.1.1" evidence="3"/>
<dbReference type="Proteomes" id="UP000002027">
    <property type="component" value="Chromosome 2"/>
</dbReference>
<dbReference type="EMBL" id="CP001824">
    <property type="protein sequence ID" value="ACZ40234.1"/>
    <property type="molecule type" value="Genomic_DNA"/>
</dbReference>
<dbReference type="eggNOG" id="COG5016">
    <property type="taxonomic scope" value="Bacteria"/>
</dbReference>